<keyword evidence="2" id="KW-0812">Transmembrane</keyword>
<dbReference type="GO" id="GO:0007168">
    <property type="term" value="P:receptor guanylyl cyclase signaling pathway"/>
    <property type="evidence" value="ECO:0007669"/>
    <property type="project" value="TreeGrafter"/>
</dbReference>
<dbReference type="PANTHER" id="PTHR11920">
    <property type="entry name" value="GUANYLYL CYCLASE"/>
    <property type="match status" value="1"/>
</dbReference>
<evidence type="ECO:0000256" key="4">
    <source>
        <dbReference type="ARBA" id="ARBA00022989"/>
    </source>
</evidence>
<dbReference type="Pfam" id="PF00211">
    <property type="entry name" value="Guanylate_cyc"/>
    <property type="match status" value="1"/>
</dbReference>
<comment type="subcellular location">
    <subcellularLocation>
        <location evidence="1">Membrane</location>
    </subcellularLocation>
</comment>
<dbReference type="OrthoDB" id="6353733at2759"/>
<proteinExistence type="predicted"/>
<comment type="caution">
    <text evidence="9">The sequence shown here is derived from an EMBL/GenBank/DDBJ whole genome shotgun (WGS) entry which is preliminary data.</text>
</comment>
<dbReference type="GO" id="GO:0001653">
    <property type="term" value="F:peptide receptor activity"/>
    <property type="evidence" value="ECO:0007669"/>
    <property type="project" value="TreeGrafter"/>
</dbReference>
<evidence type="ECO:0000256" key="5">
    <source>
        <dbReference type="ARBA" id="ARBA00023136"/>
    </source>
</evidence>
<evidence type="ECO:0000256" key="2">
    <source>
        <dbReference type="ARBA" id="ARBA00022692"/>
    </source>
</evidence>
<keyword evidence="4" id="KW-1133">Transmembrane helix</keyword>
<dbReference type="GO" id="GO:0035556">
    <property type="term" value="P:intracellular signal transduction"/>
    <property type="evidence" value="ECO:0007669"/>
    <property type="project" value="InterPro"/>
</dbReference>
<keyword evidence="6" id="KW-0325">Glycoprotein</keyword>
<protein>
    <recommendedName>
        <fullName evidence="8">Guanylate cyclase domain-containing protein</fullName>
    </recommendedName>
</protein>
<name>A0A1D1W4I9_RAMVA</name>
<dbReference type="PROSITE" id="PS50125">
    <property type="entry name" value="GUANYLATE_CYCLASE_2"/>
    <property type="match status" value="1"/>
</dbReference>
<organism evidence="9 10">
    <name type="scientific">Ramazzottius varieornatus</name>
    <name type="common">Water bear</name>
    <name type="synonym">Tardigrade</name>
    <dbReference type="NCBI Taxonomy" id="947166"/>
    <lineage>
        <taxon>Eukaryota</taxon>
        <taxon>Metazoa</taxon>
        <taxon>Ecdysozoa</taxon>
        <taxon>Tardigrada</taxon>
        <taxon>Eutardigrada</taxon>
        <taxon>Parachela</taxon>
        <taxon>Hypsibioidea</taxon>
        <taxon>Ramazzottiidae</taxon>
        <taxon>Ramazzottius</taxon>
    </lineage>
</organism>
<keyword evidence="5" id="KW-0472">Membrane</keyword>
<dbReference type="STRING" id="947166.A0A1D1W4I9"/>
<dbReference type="InterPro" id="IPR050401">
    <property type="entry name" value="Cyclic_nucleotide_synthase"/>
</dbReference>
<dbReference type="AlphaFoldDB" id="A0A1D1W4I9"/>
<accession>A0A1D1W4I9</accession>
<dbReference type="Gene3D" id="3.30.70.1230">
    <property type="entry name" value="Nucleotide cyclase"/>
    <property type="match status" value="1"/>
</dbReference>
<evidence type="ECO:0000259" key="8">
    <source>
        <dbReference type="PROSITE" id="PS50125"/>
    </source>
</evidence>
<keyword evidence="7" id="KW-0456">Lyase</keyword>
<dbReference type="Proteomes" id="UP000186922">
    <property type="component" value="Unassembled WGS sequence"/>
</dbReference>
<gene>
    <name evidence="9" type="primary">RvY_18093-1</name>
    <name evidence="9" type="synonym">RvY_18093.1</name>
    <name evidence="9" type="ORF">RvY_18093</name>
</gene>
<dbReference type="InterPro" id="IPR029787">
    <property type="entry name" value="Nucleotide_cyclase"/>
</dbReference>
<keyword evidence="3" id="KW-0547">Nucleotide-binding</keyword>
<dbReference type="SUPFAM" id="SSF55073">
    <property type="entry name" value="Nucleotide cyclase"/>
    <property type="match status" value="1"/>
</dbReference>
<evidence type="ECO:0000256" key="3">
    <source>
        <dbReference type="ARBA" id="ARBA00022741"/>
    </source>
</evidence>
<dbReference type="GO" id="GO:0004016">
    <property type="term" value="F:adenylate cyclase activity"/>
    <property type="evidence" value="ECO:0007669"/>
    <property type="project" value="TreeGrafter"/>
</dbReference>
<dbReference type="GO" id="GO:0005886">
    <property type="term" value="C:plasma membrane"/>
    <property type="evidence" value="ECO:0007669"/>
    <property type="project" value="TreeGrafter"/>
</dbReference>
<sequence length="72" mass="7848">MTLHVRVASGLPTRNGLNHAKEQGNLALTLMELIRTFKIRHRPGEIAQLRIGMNSGSVVASVIGLAVPRYCL</sequence>
<feature type="domain" description="Guanylate cyclase" evidence="8">
    <location>
        <begin position="7"/>
        <end position="72"/>
    </location>
</feature>
<evidence type="ECO:0000313" key="9">
    <source>
        <dbReference type="EMBL" id="GAV08400.1"/>
    </source>
</evidence>
<evidence type="ECO:0000313" key="10">
    <source>
        <dbReference type="Proteomes" id="UP000186922"/>
    </source>
</evidence>
<evidence type="ECO:0000256" key="7">
    <source>
        <dbReference type="ARBA" id="ARBA00023239"/>
    </source>
</evidence>
<reference evidence="9 10" key="1">
    <citation type="journal article" date="2016" name="Nat. Commun.">
        <title>Extremotolerant tardigrade genome and improved radiotolerance of human cultured cells by tardigrade-unique protein.</title>
        <authorList>
            <person name="Hashimoto T."/>
            <person name="Horikawa D.D."/>
            <person name="Saito Y."/>
            <person name="Kuwahara H."/>
            <person name="Kozuka-Hata H."/>
            <person name="Shin-I T."/>
            <person name="Minakuchi Y."/>
            <person name="Ohishi K."/>
            <person name="Motoyama A."/>
            <person name="Aizu T."/>
            <person name="Enomoto A."/>
            <person name="Kondo K."/>
            <person name="Tanaka S."/>
            <person name="Hara Y."/>
            <person name="Koshikawa S."/>
            <person name="Sagara H."/>
            <person name="Miura T."/>
            <person name="Yokobori S."/>
            <person name="Miyagawa K."/>
            <person name="Suzuki Y."/>
            <person name="Kubo T."/>
            <person name="Oyama M."/>
            <person name="Kohara Y."/>
            <person name="Fujiyama A."/>
            <person name="Arakawa K."/>
            <person name="Katayama T."/>
            <person name="Toyoda A."/>
            <person name="Kunieda T."/>
        </authorList>
    </citation>
    <scope>NUCLEOTIDE SEQUENCE [LARGE SCALE GENOMIC DNA]</scope>
    <source>
        <strain evidence="9 10">YOKOZUNA-1</strain>
    </source>
</reference>
<dbReference type="InterPro" id="IPR001054">
    <property type="entry name" value="A/G_cyclase"/>
</dbReference>
<dbReference type="GO" id="GO:0004383">
    <property type="term" value="F:guanylate cyclase activity"/>
    <property type="evidence" value="ECO:0007669"/>
    <property type="project" value="TreeGrafter"/>
</dbReference>
<evidence type="ECO:0000256" key="1">
    <source>
        <dbReference type="ARBA" id="ARBA00004370"/>
    </source>
</evidence>
<dbReference type="EMBL" id="BDGG01000017">
    <property type="protein sequence ID" value="GAV08400.1"/>
    <property type="molecule type" value="Genomic_DNA"/>
</dbReference>
<dbReference type="GO" id="GO:0000166">
    <property type="term" value="F:nucleotide binding"/>
    <property type="evidence" value="ECO:0007669"/>
    <property type="project" value="UniProtKB-KW"/>
</dbReference>
<evidence type="ECO:0000256" key="6">
    <source>
        <dbReference type="ARBA" id="ARBA00023180"/>
    </source>
</evidence>
<keyword evidence="10" id="KW-1185">Reference proteome</keyword>
<dbReference type="PANTHER" id="PTHR11920:SF335">
    <property type="entry name" value="GUANYLATE CYCLASE"/>
    <property type="match status" value="1"/>
</dbReference>